<dbReference type="Proteomes" id="UP001190700">
    <property type="component" value="Unassembled WGS sequence"/>
</dbReference>
<dbReference type="InterPro" id="IPR050951">
    <property type="entry name" value="Retrovirus_Pol_polyprotein"/>
</dbReference>
<dbReference type="Pfam" id="PF00078">
    <property type="entry name" value="RVT_1"/>
    <property type="match status" value="1"/>
</dbReference>
<dbReference type="Gene3D" id="3.30.70.270">
    <property type="match status" value="1"/>
</dbReference>
<keyword evidence="4" id="KW-1185">Reference proteome</keyword>
<dbReference type="Gene3D" id="3.10.10.10">
    <property type="entry name" value="HIV Type 1 Reverse Transcriptase, subunit A, domain 1"/>
    <property type="match status" value="1"/>
</dbReference>
<dbReference type="InterPro" id="IPR000477">
    <property type="entry name" value="RT_dom"/>
</dbReference>
<feature type="compositionally biased region" description="Basic residues" evidence="1">
    <location>
        <begin position="16"/>
        <end position="28"/>
    </location>
</feature>
<dbReference type="InterPro" id="IPR043128">
    <property type="entry name" value="Rev_trsase/Diguanyl_cyclase"/>
</dbReference>
<organism evidence="3 4">
    <name type="scientific">Cymbomonas tetramitiformis</name>
    <dbReference type="NCBI Taxonomy" id="36881"/>
    <lineage>
        <taxon>Eukaryota</taxon>
        <taxon>Viridiplantae</taxon>
        <taxon>Chlorophyta</taxon>
        <taxon>Pyramimonadophyceae</taxon>
        <taxon>Pyramimonadales</taxon>
        <taxon>Pyramimonadaceae</taxon>
        <taxon>Cymbomonas</taxon>
    </lineage>
</organism>
<evidence type="ECO:0000313" key="4">
    <source>
        <dbReference type="Proteomes" id="UP001190700"/>
    </source>
</evidence>
<dbReference type="AlphaFoldDB" id="A0AAE0BTI1"/>
<gene>
    <name evidence="3" type="ORF">CYMTET_47795</name>
</gene>
<proteinExistence type="predicted"/>
<protein>
    <recommendedName>
        <fullName evidence="2">Reverse transcriptase domain-containing protein</fullName>
    </recommendedName>
</protein>
<dbReference type="SUPFAM" id="SSF56672">
    <property type="entry name" value="DNA/RNA polymerases"/>
    <property type="match status" value="1"/>
</dbReference>
<reference evidence="3 4" key="1">
    <citation type="journal article" date="2015" name="Genome Biol. Evol.">
        <title>Comparative Genomics of a Bacterivorous Green Alga Reveals Evolutionary Causalities and Consequences of Phago-Mixotrophic Mode of Nutrition.</title>
        <authorList>
            <person name="Burns J.A."/>
            <person name="Paasch A."/>
            <person name="Narechania A."/>
            <person name="Kim E."/>
        </authorList>
    </citation>
    <scope>NUCLEOTIDE SEQUENCE [LARGE SCALE GENOMIC DNA]</scope>
    <source>
        <strain evidence="3 4">PLY_AMNH</strain>
    </source>
</reference>
<comment type="caution">
    <text evidence="3">The sequence shown here is derived from an EMBL/GenBank/DDBJ whole genome shotgun (WGS) entry which is preliminary data.</text>
</comment>
<accession>A0AAE0BTI1</accession>
<dbReference type="PANTHER" id="PTHR37984:SF5">
    <property type="entry name" value="PROTEIN NYNRIN-LIKE"/>
    <property type="match status" value="1"/>
</dbReference>
<evidence type="ECO:0000256" key="1">
    <source>
        <dbReference type="SAM" id="MobiDB-lite"/>
    </source>
</evidence>
<name>A0AAE0BTI1_9CHLO</name>
<dbReference type="PANTHER" id="PTHR37984">
    <property type="entry name" value="PROTEIN CBG26694"/>
    <property type="match status" value="1"/>
</dbReference>
<feature type="compositionally biased region" description="Basic residues" evidence="1">
    <location>
        <begin position="37"/>
        <end position="66"/>
    </location>
</feature>
<sequence length="385" mass="43732">MRFIVLNPKCEDPPSRFKRTSKMNKRQGRGAPSSHDLRRRASLRRAKSRRHARRGRKRRKKPRQRHQAQAFATQADEVDSAVPFGREDDVEALHARDEELDVIMGPQAGFNGEGAWTDEEWQDLRDLLLREKSFMATSATDLPGYTGEIGKFDIPFKDESASHYQKPRRFSPAERNLIDEHFNKLLADGIIEKAPKYCENTCNVVVAMKKALDGSWTDKRVALDLRGINELSLRDRTPPRLPEDLFHDIGRDQYMTKLDLRSGFHQIVLTDDASLKTCFWWARDGAAPEQYVYKRMPFGSANSTAMFGRVIEHELRGLSCAKVYCDDILVTSPTARQHLADLEAVMQRLSKVGLRGHRVPGKSVFAAGGCEFLGFLLRPGCHPGL</sequence>
<evidence type="ECO:0000313" key="3">
    <source>
        <dbReference type="EMBL" id="KAK3242521.1"/>
    </source>
</evidence>
<feature type="domain" description="Reverse transcriptase" evidence="2">
    <location>
        <begin position="235"/>
        <end position="375"/>
    </location>
</feature>
<dbReference type="CDD" id="cd01647">
    <property type="entry name" value="RT_LTR"/>
    <property type="match status" value="1"/>
</dbReference>
<feature type="region of interest" description="Disordered" evidence="1">
    <location>
        <begin position="6"/>
        <end position="77"/>
    </location>
</feature>
<evidence type="ECO:0000259" key="2">
    <source>
        <dbReference type="Pfam" id="PF00078"/>
    </source>
</evidence>
<dbReference type="EMBL" id="LGRX02033155">
    <property type="protein sequence ID" value="KAK3242521.1"/>
    <property type="molecule type" value="Genomic_DNA"/>
</dbReference>
<dbReference type="InterPro" id="IPR043502">
    <property type="entry name" value="DNA/RNA_pol_sf"/>
</dbReference>